<keyword evidence="3" id="KW-1185">Reference proteome</keyword>
<feature type="region of interest" description="Disordered" evidence="1">
    <location>
        <begin position="30"/>
        <end position="54"/>
    </location>
</feature>
<evidence type="ECO:0000256" key="1">
    <source>
        <dbReference type="SAM" id="MobiDB-lite"/>
    </source>
</evidence>
<organism evidence="2 3">
    <name type="scientific">Salix purpurea</name>
    <name type="common">Purple osier willow</name>
    <dbReference type="NCBI Taxonomy" id="77065"/>
    <lineage>
        <taxon>Eukaryota</taxon>
        <taxon>Viridiplantae</taxon>
        <taxon>Streptophyta</taxon>
        <taxon>Embryophyta</taxon>
        <taxon>Tracheophyta</taxon>
        <taxon>Spermatophyta</taxon>
        <taxon>Magnoliopsida</taxon>
        <taxon>eudicotyledons</taxon>
        <taxon>Gunneridae</taxon>
        <taxon>Pentapetalae</taxon>
        <taxon>rosids</taxon>
        <taxon>fabids</taxon>
        <taxon>Malpighiales</taxon>
        <taxon>Salicaceae</taxon>
        <taxon>Saliceae</taxon>
        <taxon>Salix</taxon>
    </lineage>
</organism>
<feature type="compositionally biased region" description="Polar residues" evidence="1">
    <location>
        <begin position="30"/>
        <end position="39"/>
    </location>
</feature>
<gene>
    <name evidence="2" type="ORF">OIU79_020881</name>
</gene>
<reference evidence="2" key="2">
    <citation type="journal article" date="2023" name="Int. J. Mol. Sci.">
        <title>De Novo Assembly and Annotation of 11 Diverse Shrub Willow (Salix) Genomes Reveals Novel Gene Organization in Sex-Linked Regions.</title>
        <authorList>
            <person name="Hyden B."/>
            <person name="Feng K."/>
            <person name="Yates T.B."/>
            <person name="Jawdy S."/>
            <person name="Cereghino C."/>
            <person name="Smart L.B."/>
            <person name="Muchero W."/>
        </authorList>
    </citation>
    <scope>NUCLEOTIDE SEQUENCE</scope>
    <source>
        <tissue evidence="2">Shoot tip</tissue>
    </source>
</reference>
<comment type="caution">
    <text evidence="2">The sequence shown here is derived from an EMBL/GenBank/DDBJ whole genome shotgun (WGS) entry which is preliminary data.</text>
</comment>
<accession>A0A9Q0WMS9</accession>
<feature type="region of interest" description="Disordered" evidence="1">
    <location>
        <begin position="151"/>
        <end position="170"/>
    </location>
</feature>
<proteinExistence type="predicted"/>
<name>A0A9Q0WMS9_SALPP</name>
<dbReference type="Proteomes" id="UP001151532">
    <property type="component" value="Chromosome 11"/>
</dbReference>
<sequence length="188" mass="20488">MTRHNPRSRWTEWSPLRPTQLVVPVAGTSKQNTTSFQHVSQEHQPKQPSLVSQTSPKAKAKAKAIATSSLSYLYNIPSSPLTSKLRNLTPSSPLVVRKSQILFQQKQSGLCPSLVRELGLKTQGRRVVDITAIHGVTRPLTHVRSVRREGCLIESSNPSPHGGRGALPSEGGSPSDLLFLAGGGFFFF</sequence>
<dbReference type="AlphaFoldDB" id="A0A9Q0WMS9"/>
<protein>
    <submittedName>
        <fullName evidence="2">Uncharacterized protein</fullName>
    </submittedName>
</protein>
<dbReference type="OrthoDB" id="1701242at2759"/>
<dbReference type="EMBL" id="JAPFFK010000003">
    <property type="protein sequence ID" value="KAJ6770116.1"/>
    <property type="molecule type" value="Genomic_DNA"/>
</dbReference>
<evidence type="ECO:0000313" key="3">
    <source>
        <dbReference type="Proteomes" id="UP001151532"/>
    </source>
</evidence>
<evidence type="ECO:0000313" key="2">
    <source>
        <dbReference type="EMBL" id="KAJ6770116.1"/>
    </source>
</evidence>
<reference evidence="2" key="1">
    <citation type="submission" date="2022-11" db="EMBL/GenBank/DDBJ databases">
        <authorList>
            <person name="Hyden B.L."/>
            <person name="Feng K."/>
            <person name="Yates T."/>
            <person name="Jawdy S."/>
            <person name="Smart L.B."/>
            <person name="Muchero W."/>
        </authorList>
    </citation>
    <scope>NUCLEOTIDE SEQUENCE</scope>
    <source>
        <tissue evidence="2">Shoot tip</tissue>
    </source>
</reference>